<sequence length="181" mass="20630">MDRELLHVANDISPEEIAPDRAVMAMFFYGALLFSSINNLTAIMLALAYPKFADNKDRQERMLTDDVYGAEFIKEMIRINAALPSIPREVDGFDVNFTNVNRPVSFRFDWDKFDAVGVDTMRAFDSFGFGRRQCAARGWLDKIYGYVVKVSEKSVPGTVAPWSVAFAKLPVLNWCARRRTR</sequence>
<keyword evidence="1" id="KW-1133">Transmembrane helix</keyword>
<evidence type="ECO:0000313" key="3">
    <source>
        <dbReference type="Proteomes" id="UP000070544"/>
    </source>
</evidence>
<dbReference type="GO" id="GO:0016705">
    <property type="term" value="F:oxidoreductase activity, acting on paired donors, with incorporation or reduction of molecular oxygen"/>
    <property type="evidence" value="ECO:0007669"/>
    <property type="project" value="InterPro"/>
</dbReference>
<feature type="transmembrane region" description="Helical" evidence="1">
    <location>
        <begin position="26"/>
        <end position="49"/>
    </location>
</feature>
<keyword evidence="3" id="KW-1185">Reference proteome</keyword>
<gene>
    <name evidence="2" type="ORF">M427DRAFT_135514</name>
</gene>
<protein>
    <recommendedName>
        <fullName evidence="4">Cytochrome P450</fullName>
    </recommendedName>
</protein>
<proteinExistence type="predicted"/>
<dbReference type="GO" id="GO:0005506">
    <property type="term" value="F:iron ion binding"/>
    <property type="evidence" value="ECO:0007669"/>
    <property type="project" value="InterPro"/>
</dbReference>
<keyword evidence="1" id="KW-0472">Membrane</keyword>
<name>A0A139AEF7_GONPJ</name>
<organism evidence="2 3">
    <name type="scientific">Gonapodya prolifera (strain JEL478)</name>
    <name type="common">Monoblepharis prolifera</name>
    <dbReference type="NCBI Taxonomy" id="1344416"/>
    <lineage>
        <taxon>Eukaryota</taxon>
        <taxon>Fungi</taxon>
        <taxon>Fungi incertae sedis</taxon>
        <taxon>Chytridiomycota</taxon>
        <taxon>Chytridiomycota incertae sedis</taxon>
        <taxon>Monoblepharidomycetes</taxon>
        <taxon>Monoblepharidales</taxon>
        <taxon>Gonapodyaceae</taxon>
        <taxon>Gonapodya</taxon>
    </lineage>
</organism>
<evidence type="ECO:0008006" key="4">
    <source>
        <dbReference type="Google" id="ProtNLM"/>
    </source>
</evidence>
<evidence type="ECO:0000313" key="2">
    <source>
        <dbReference type="EMBL" id="KXS14825.1"/>
    </source>
</evidence>
<keyword evidence="1" id="KW-0812">Transmembrane</keyword>
<evidence type="ECO:0000256" key="1">
    <source>
        <dbReference type="SAM" id="Phobius"/>
    </source>
</evidence>
<dbReference type="Proteomes" id="UP000070544">
    <property type="component" value="Unassembled WGS sequence"/>
</dbReference>
<dbReference type="SUPFAM" id="SSF48264">
    <property type="entry name" value="Cytochrome P450"/>
    <property type="match status" value="1"/>
</dbReference>
<dbReference type="GO" id="GO:0020037">
    <property type="term" value="F:heme binding"/>
    <property type="evidence" value="ECO:0007669"/>
    <property type="project" value="InterPro"/>
</dbReference>
<accession>A0A139AEF7</accession>
<dbReference type="InterPro" id="IPR036396">
    <property type="entry name" value="Cyt_P450_sf"/>
</dbReference>
<reference evidence="2 3" key="1">
    <citation type="journal article" date="2015" name="Genome Biol. Evol.">
        <title>Phylogenomic analyses indicate that early fungi evolved digesting cell walls of algal ancestors of land plants.</title>
        <authorList>
            <person name="Chang Y."/>
            <person name="Wang S."/>
            <person name="Sekimoto S."/>
            <person name="Aerts A.L."/>
            <person name="Choi C."/>
            <person name="Clum A."/>
            <person name="LaButti K.M."/>
            <person name="Lindquist E.A."/>
            <person name="Yee Ngan C."/>
            <person name="Ohm R.A."/>
            <person name="Salamov A.A."/>
            <person name="Grigoriev I.V."/>
            <person name="Spatafora J.W."/>
            <person name="Berbee M.L."/>
        </authorList>
    </citation>
    <scope>NUCLEOTIDE SEQUENCE [LARGE SCALE GENOMIC DNA]</scope>
    <source>
        <strain evidence="2 3">JEL478</strain>
    </source>
</reference>
<dbReference type="GO" id="GO:0004497">
    <property type="term" value="F:monooxygenase activity"/>
    <property type="evidence" value="ECO:0007669"/>
    <property type="project" value="InterPro"/>
</dbReference>
<dbReference type="AlphaFoldDB" id="A0A139AEF7"/>
<dbReference type="EMBL" id="KQ965766">
    <property type="protein sequence ID" value="KXS14825.1"/>
    <property type="molecule type" value="Genomic_DNA"/>
</dbReference>